<proteinExistence type="predicted"/>
<gene>
    <name evidence="1" type="ORF">IE331_07845</name>
</gene>
<evidence type="ECO:0000313" key="1">
    <source>
        <dbReference type="EMBL" id="MBD8869533.1"/>
    </source>
</evidence>
<evidence type="ECO:0000313" key="2">
    <source>
        <dbReference type="Proteomes" id="UP000616839"/>
    </source>
</evidence>
<accession>A0A927PZ45</accession>
<name>A0A927PZ45_9ACTN</name>
<dbReference type="AlphaFoldDB" id="A0A927PZ45"/>
<reference evidence="1" key="1">
    <citation type="submission" date="2020-09" db="EMBL/GenBank/DDBJ databases">
        <title>Nocardioides sp. strain MJB4 16S ribosomal RNA gene Genome sequencing and assembly.</title>
        <authorList>
            <person name="Kim I."/>
        </authorList>
    </citation>
    <scope>NUCLEOTIDE SEQUENCE</scope>
    <source>
        <strain evidence="1">MJB4</strain>
    </source>
</reference>
<dbReference type="Proteomes" id="UP000616839">
    <property type="component" value="Unassembled WGS sequence"/>
</dbReference>
<comment type="caution">
    <text evidence="1">The sequence shown here is derived from an EMBL/GenBank/DDBJ whole genome shotgun (WGS) entry which is preliminary data.</text>
</comment>
<dbReference type="RefSeq" id="WP_192142294.1">
    <property type="nucleotide sequence ID" value="NZ_JACYXZ010000002.1"/>
</dbReference>
<sequence>MSAPALAPVDPFDLPDWLGTAEVTWSTDVAGHRGAGRLGSGHLVRGRLAHAGEEHPCDLLAVDEAYPTPVADEDTRRLAHQAWRNEQVLLVEAQGRLALAVPGTDFGADRVLDALGRLAKAVGARPESYVAALRLGVVGHGG</sequence>
<keyword evidence="2" id="KW-1185">Reference proteome</keyword>
<dbReference type="EMBL" id="JACYXZ010000002">
    <property type="protein sequence ID" value="MBD8869533.1"/>
    <property type="molecule type" value="Genomic_DNA"/>
</dbReference>
<protein>
    <submittedName>
        <fullName evidence="1">Uncharacterized protein</fullName>
    </submittedName>
</protein>
<organism evidence="1 2">
    <name type="scientific">Nocardioides donggukensis</name>
    <dbReference type="NCBI Taxonomy" id="2774019"/>
    <lineage>
        <taxon>Bacteria</taxon>
        <taxon>Bacillati</taxon>
        <taxon>Actinomycetota</taxon>
        <taxon>Actinomycetes</taxon>
        <taxon>Propionibacteriales</taxon>
        <taxon>Nocardioidaceae</taxon>
        <taxon>Nocardioides</taxon>
    </lineage>
</organism>